<feature type="domain" description="HTH araC/xylS-type" evidence="7">
    <location>
        <begin position="288"/>
        <end position="386"/>
    </location>
</feature>
<reference evidence="9 10" key="1">
    <citation type="submission" date="2016-07" db="EMBL/GenBank/DDBJ databases">
        <title>Characterization of isolates of Eisenbergiella tayi derived from blood cultures, using whole genome sequencing.</title>
        <authorList>
            <person name="Burdz T."/>
            <person name="Wiebe D."/>
            <person name="Huynh C."/>
            <person name="Bernard K."/>
        </authorList>
    </citation>
    <scope>NUCLEOTIDE SEQUENCE [LARGE SCALE GENOMIC DNA]</scope>
    <source>
        <strain evidence="9 10">NML 120489</strain>
    </source>
</reference>
<comment type="function">
    <text evidence="5">May play the central regulatory role in sporulation. It may be an element of the effector pathway responsible for the activation of sporulation genes in response to nutritional stress. Spo0A may act in concert with spo0H (a sigma factor) to control the expression of some genes that are critical to the sporulation process.</text>
</comment>
<accession>A0A1E3AYH1</accession>
<evidence type="ECO:0000259" key="7">
    <source>
        <dbReference type="PROSITE" id="PS01124"/>
    </source>
</evidence>
<keyword evidence="3" id="KW-0238">DNA-binding</keyword>
<dbReference type="InterPro" id="IPR018060">
    <property type="entry name" value="HTH_AraC"/>
</dbReference>
<dbReference type="PANTHER" id="PTHR43280:SF2">
    <property type="entry name" value="HTH-TYPE TRANSCRIPTIONAL REGULATOR EXSA"/>
    <property type="match status" value="1"/>
</dbReference>
<dbReference type="InterPro" id="IPR011006">
    <property type="entry name" value="CheY-like_superfamily"/>
</dbReference>
<keyword evidence="4" id="KW-0804">Transcription</keyword>
<evidence type="ECO:0000256" key="3">
    <source>
        <dbReference type="ARBA" id="ARBA00023125"/>
    </source>
</evidence>
<proteinExistence type="predicted"/>
<feature type="modified residue" description="4-aspartylphosphate" evidence="6">
    <location>
        <position position="55"/>
    </location>
</feature>
<dbReference type="SMART" id="SM00448">
    <property type="entry name" value="REC"/>
    <property type="match status" value="1"/>
</dbReference>
<dbReference type="InterPro" id="IPR018062">
    <property type="entry name" value="HTH_AraC-typ_CS"/>
</dbReference>
<dbReference type="GO" id="GO:0000160">
    <property type="term" value="P:phosphorelay signal transduction system"/>
    <property type="evidence" value="ECO:0007669"/>
    <property type="project" value="InterPro"/>
</dbReference>
<dbReference type="CDD" id="cd17536">
    <property type="entry name" value="REC_YesN-like"/>
    <property type="match status" value="1"/>
</dbReference>
<dbReference type="Pfam" id="PF00072">
    <property type="entry name" value="Response_reg"/>
    <property type="match status" value="1"/>
</dbReference>
<dbReference type="RefSeq" id="WP_069156245.1">
    <property type="nucleotide sequence ID" value="NZ_DAWDRA010000308.1"/>
</dbReference>
<evidence type="ECO:0000256" key="5">
    <source>
        <dbReference type="ARBA" id="ARBA00024867"/>
    </source>
</evidence>
<evidence type="ECO:0000256" key="2">
    <source>
        <dbReference type="ARBA" id="ARBA00023015"/>
    </source>
</evidence>
<keyword evidence="2" id="KW-0805">Transcription regulation</keyword>
<sequence length="392" mass="45624">MYKVLFAEDELLVRLGLQNSISWEKYDMELAAQADNGVEAYELFCSIRPQLVITDIRMDGMDGYELIRKIREIDQDCAIIIITCINDFEALRNMMGYHISGYILKASMTMEEIAGILENVHDYLKRICPEGKRDKKATAEEILVEYLIDGQEPAWENITWNDGVPLHPEEVRKLFLFRLKKEDRGKINELGYKFIYDVVERNLVKSILIKLSEESFCVLCSLQEKADNNLKKIRQSINSYLGVSFQIAGFDRGKAVDGESLYESYCRLLKAEKRELPAKTDDREEMIEKAKSFMEEHYKEALSLESISGIIGISPCYFSHIFKNETGKNYVEFLNDIRIKHVLDELENSGDKILVIAERNGFRNLEYFSRFFKRKMGISPAAWRKSRWENEE</sequence>
<dbReference type="Proteomes" id="UP000095003">
    <property type="component" value="Unassembled WGS sequence"/>
</dbReference>
<dbReference type="SMART" id="SM00342">
    <property type="entry name" value="HTH_ARAC"/>
    <property type="match status" value="1"/>
</dbReference>
<dbReference type="GO" id="GO:0003700">
    <property type="term" value="F:DNA-binding transcription factor activity"/>
    <property type="evidence" value="ECO:0007669"/>
    <property type="project" value="InterPro"/>
</dbReference>
<evidence type="ECO:0000259" key="8">
    <source>
        <dbReference type="PROSITE" id="PS50110"/>
    </source>
</evidence>
<gene>
    <name evidence="9" type="ORF">BEH84_01474</name>
</gene>
<dbReference type="Gene3D" id="3.40.50.2300">
    <property type="match status" value="1"/>
</dbReference>
<dbReference type="InterPro" id="IPR001789">
    <property type="entry name" value="Sig_transdc_resp-reg_receiver"/>
</dbReference>
<feature type="domain" description="Response regulatory" evidence="8">
    <location>
        <begin position="3"/>
        <end position="120"/>
    </location>
</feature>
<evidence type="ECO:0000256" key="4">
    <source>
        <dbReference type="ARBA" id="ARBA00023163"/>
    </source>
</evidence>
<dbReference type="SUPFAM" id="SSF46689">
    <property type="entry name" value="Homeodomain-like"/>
    <property type="match status" value="2"/>
</dbReference>
<dbReference type="PANTHER" id="PTHR43280">
    <property type="entry name" value="ARAC-FAMILY TRANSCRIPTIONAL REGULATOR"/>
    <property type="match status" value="1"/>
</dbReference>
<keyword evidence="6" id="KW-0597">Phosphoprotein</keyword>
<evidence type="ECO:0000313" key="10">
    <source>
        <dbReference type="Proteomes" id="UP000095003"/>
    </source>
</evidence>
<dbReference type="PROSITE" id="PS50110">
    <property type="entry name" value="RESPONSE_REGULATORY"/>
    <property type="match status" value="1"/>
</dbReference>
<name>A0A1E3AYH1_9FIRM</name>
<evidence type="ECO:0000256" key="1">
    <source>
        <dbReference type="ARBA" id="ARBA00018672"/>
    </source>
</evidence>
<dbReference type="AlphaFoldDB" id="A0A1E3AYH1"/>
<evidence type="ECO:0000256" key="6">
    <source>
        <dbReference type="PROSITE-ProRule" id="PRU00169"/>
    </source>
</evidence>
<dbReference type="Gene3D" id="1.10.10.60">
    <property type="entry name" value="Homeodomain-like"/>
    <property type="match status" value="2"/>
</dbReference>
<organism evidence="9 10">
    <name type="scientific">Eisenbergiella tayi</name>
    <dbReference type="NCBI Taxonomy" id="1432052"/>
    <lineage>
        <taxon>Bacteria</taxon>
        <taxon>Bacillati</taxon>
        <taxon>Bacillota</taxon>
        <taxon>Clostridia</taxon>
        <taxon>Lachnospirales</taxon>
        <taxon>Lachnospiraceae</taxon>
        <taxon>Eisenbergiella</taxon>
    </lineage>
</organism>
<protein>
    <recommendedName>
        <fullName evidence="1">Stage 0 sporulation protein A homolog</fullName>
    </recommendedName>
</protein>
<comment type="caution">
    <text evidence="9">The sequence shown here is derived from an EMBL/GenBank/DDBJ whole genome shotgun (WGS) entry which is preliminary data.</text>
</comment>
<dbReference type="EMBL" id="MCGI01000001">
    <property type="protein sequence ID" value="ODM13755.1"/>
    <property type="molecule type" value="Genomic_DNA"/>
</dbReference>
<dbReference type="PROSITE" id="PS01124">
    <property type="entry name" value="HTH_ARAC_FAMILY_2"/>
    <property type="match status" value="1"/>
</dbReference>
<dbReference type="PROSITE" id="PS00041">
    <property type="entry name" value="HTH_ARAC_FAMILY_1"/>
    <property type="match status" value="1"/>
</dbReference>
<dbReference type="GO" id="GO:0043565">
    <property type="term" value="F:sequence-specific DNA binding"/>
    <property type="evidence" value="ECO:0007669"/>
    <property type="project" value="InterPro"/>
</dbReference>
<dbReference type="SUPFAM" id="SSF52172">
    <property type="entry name" value="CheY-like"/>
    <property type="match status" value="1"/>
</dbReference>
<dbReference type="InterPro" id="IPR009057">
    <property type="entry name" value="Homeodomain-like_sf"/>
</dbReference>
<dbReference type="Pfam" id="PF12833">
    <property type="entry name" value="HTH_18"/>
    <property type="match status" value="1"/>
</dbReference>
<evidence type="ECO:0000313" key="9">
    <source>
        <dbReference type="EMBL" id="ODM13755.1"/>
    </source>
</evidence>